<reference evidence="4 5" key="1">
    <citation type="submission" date="2018-12" db="EMBL/GenBank/DDBJ databases">
        <authorList>
            <consortium name="Pathogen Informatics"/>
        </authorList>
    </citation>
    <scope>NUCLEOTIDE SEQUENCE [LARGE SCALE GENOMIC DNA]</scope>
    <source>
        <strain evidence="4 5">NCTC8196</strain>
    </source>
</reference>
<dbReference type="EMBL" id="CP056159">
    <property type="protein sequence ID" value="QLV00584.1"/>
    <property type="molecule type" value="Genomic_DNA"/>
</dbReference>
<evidence type="ECO:0000313" key="6">
    <source>
        <dbReference type="Proteomes" id="UP000512115"/>
    </source>
</evidence>
<dbReference type="Proteomes" id="UP000512146">
    <property type="component" value="Chromosome"/>
</dbReference>
<dbReference type="EMBL" id="LR134270">
    <property type="protein sequence ID" value="VED79441.1"/>
    <property type="molecule type" value="Genomic_DNA"/>
</dbReference>
<accession>A0A7H9K445</accession>
<dbReference type="SUPFAM" id="SSF53448">
    <property type="entry name" value="Nucleotide-diphospho-sugar transferases"/>
    <property type="match status" value="1"/>
</dbReference>
<gene>
    <name evidence="4" type="primary">wbtD</name>
    <name evidence="3" type="ORF">HV276_14295</name>
    <name evidence="2" type="ORF">HV284_05615</name>
    <name evidence="4" type="ORF">NCTC8196_02864</name>
</gene>
<dbReference type="InterPro" id="IPR029044">
    <property type="entry name" value="Nucleotide-diphossugar_trans"/>
</dbReference>
<feature type="domain" description="Glycosyltransferase 2-like" evidence="1">
    <location>
        <begin position="9"/>
        <end position="115"/>
    </location>
</feature>
<dbReference type="RefSeq" id="WP_016248881.1">
    <property type="nucleotide sequence ID" value="NZ_CP056159.1"/>
</dbReference>
<dbReference type="PANTHER" id="PTHR22916">
    <property type="entry name" value="GLYCOSYLTRANSFERASE"/>
    <property type="match status" value="1"/>
</dbReference>
<name>A0A7H9K445_9ESCH</name>
<dbReference type="PANTHER" id="PTHR22916:SF3">
    <property type="entry name" value="UDP-GLCNAC:BETAGAL BETA-1,3-N-ACETYLGLUCOSAMINYLTRANSFERASE-LIKE PROTEIN 1"/>
    <property type="match status" value="1"/>
</dbReference>
<dbReference type="InterPro" id="IPR001173">
    <property type="entry name" value="Glyco_trans_2-like"/>
</dbReference>
<protein>
    <submittedName>
        <fullName evidence="2">Glycosyltransferase</fullName>
    </submittedName>
</protein>
<dbReference type="Proteomes" id="UP000277464">
    <property type="component" value="Chromosome"/>
</dbReference>
<evidence type="ECO:0000313" key="7">
    <source>
        <dbReference type="Proteomes" id="UP000512146"/>
    </source>
</evidence>
<sequence length="328" mass="37739">MIISSDSLSIIIPVYNEEKNIINILQSLECQSLTGFNVIVIDDGSKDRTASLVKEHKPLSYSLSLIQQNNMGAARARENAINSIQSNYIAFIDSDDTLSPDALEKALAPMLDNEGIDISLFELVYAKDLNHDSNEIFVPYSTSKLIFGEEALANCISCWGLHGFGIYKRELIQKAYGIYYKYNQNKENYINNDEVISRICFGLSKNIYLSSGRYYFVHNMDSTTRRINESYYKVINNAFYLREYIDAEIKCSGFDCLNEADKLLVSTIWGVFVRYQKWKKKFSDETKEKWREAIIKGMQNIKKINSKKNINLHFKSKVQLYIISKLVS</sequence>
<dbReference type="Proteomes" id="UP000512115">
    <property type="component" value="Chromosome"/>
</dbReference>
<dbReference type="Pfam" id="PF00535">
    <property type="entry name" value="Glycos_transf_2"/>
    <property type="match status" value="1"/>
</dbReference>
<dbReference type="GO" id="GO:0016758">
    <property type="term" value="F:hexosyltransferase activity"/>
    <property type="evidence" value="ECO:0007669"/>
    <property type="project" value="UniProtKB-ARBA"/>
</dbReference>
<dbReference type="AlphaFoldDB" id="A0A7H9K445"/>
<evidence type="ECO:0000313" key="4">
    <source>
        <dbReference type="EMBL" id="VED79441.1"/>
    </source>
</evidence>
<evidence type="ECO:0000259" key="1">
    <source>
        <dbReference type="Pfam" id="PF00535"/>
    </source>
</evidence>
<keyword evidence="2" id="KW-0808">Transferase</keyword>
<evidence type="ECO:0000313" key="3">
    <source>
        <dbReference type="EMBL" id="QLX30793.1"/>
    </source>
</evidence>
<evidence type="ECO:0000313" key="5">
    <source>
        <dbReference type="Proteomes" id="UP000277464"/>
    </source>
</evidence>
<reference evidence="6 7" key="2">
    <citation type="submission" date="2020-06" db="EMBL/GenBank/DDBJ databases">
        <title>REHAB project genomes.</title>
        <authorList>
            <person name="Shaw L.P."/>
        </authorList>
    </citation>
    <scope>NUCLEOTIDE SEQUENCE [LARGE SCALE GENOMIC DNA]</scope>
    <source>
        <strain evidence="3 7">RHBSTW-00777</strain>
        <strain evidence="2 6">RHBSTW-00814</strain>
    </source>
</reference>
<organism evidence="2 6">
    <name type="scientific">Escherichia marmotae</name>
    <dbReference type="NCBI Taxonomy" id="1499973"/>
    <lineage>
        <taxon>Bacteria</taxon>
        <taxon>Pseudomonadati</taxon>
        <taxon>Pseudomonadota</taxon>
        <taxon>Gammaproteobacteria</taxon>
        <taxon>Enterobacterales</taxon>
        <taxon>Enterobacteriaceae</taxon>
        <taxon>Escherichia</taxon>
    </lineage>
</organism>
<evidence type="ECO:0000313" key="2">
    <source>
        <dbReference type="EMBL" id="QLV00584.1"/>
    </source>
</evidence>
<dbReference type="Gene3D" id="3.90.550.10">
    <property type="entry name" value="Spore Coat Polysaccharide Biosynthesis Protein SpsA, Chain A"/>
    <property type="match status" value="1"/>
</dbReference>
<dbReference type="CDD" id="cd00761">
    <property type="entry name" value="Glyco_tranf_GTA_type"/>
    <property type="match status" value="1"/>
</dbReference>
<dbReference type="EMBL" id="CP056165">
    <property type="protein sequence ID" value="QLX30793.1"/>
    <property type="molecule type" value="Genomic_DNA"/>
</dbReference>
<proteinExistence type="predicted"/>